<keyword evidence="3" id="KW-1185">Reference proteome</keyword>
<dbReference type="CDD" id="cd04301">
    <property type="entry name" value="NAT_SF"/>
    <property type="match status" value="1"/>
</dbReference>
<keyword evidence="2" id="KW-0808">Transferase</keyword>
<dbReference type="EMBL" id="PIOD01000014">
    <property type="protein sequence ID" value="RDW17246.1"/>
    <property type="molecule type" value="Genomic_DNA"/>
</dbReference>
<dbReference type="PROSITE" id="PS51729">
    <property type="entry name" value="GNAT_YJDJ"/>
    <property type="match status" value="1"/>
</dbReference>
<dbReference type="Gene3D" id="3.40.630.30">
    <property type="match status" value="1"/>
</dbReference>
<gene>
    <name evidence="2" type="ORF">CWR45_12685</name>
</gene>
<dbReference type="InterPro" id="IPR031165">
    <property type="entry name" value="GNAT_YJDJ"/>
</dbReference>
<dbReference type="GO" id="GO:0016740">
    <property type="term" value="F:transferase activity"/>
    <property type="evidence" value="ECO:0007669"/>
    <property type="project" value="UniProtKB-KW"/>
</dbReference>
<proteinExistence type="predicted"/>
<evidence type="ECO:0000313" key="3">
    <source>
        <dbReference type="Proteomes" id="UP000256520"/>
    </source>
</evidence>
<dbReference type="AlphaFoldDB" id="A0A3D8PM96"/>
<evidence type="ECO:0000313" key="2">
    <source>
        <dbReference type="EMBL" id="RDW17246.1"/>
    </source>
</evidence>
<feature type="domain" description="N-acetyltransferase" evidence="1">
    <location>
        <begin position="3"/>
        <end position="91"/>
    </location>
</feature>
<evidence type="ECO:0000259" key="1">
    <source>
        <dbReference type="PROSITE" id="PS51729"/>
    </source>
</evidence>
<dbReference type="PANTHER" id="PTHR31435:SF10">
    <property type="entry name" value="BSR4717 PROTEIN"/>
    <property type="match status" value="1"/>
</dbReference>
<dbReference type="PANTHER" id="PTHR31435">
    <property type="entry name" value="PROTEIN NATD1"/>
    <property type="match status" value="1"/>
</dbReference>
<accession>A0A3D8PM96</accession>
<reference evidence="3" key="1">
    <citation type="submission" date="2017-11" db="EMBL/GenBank/DDBJ databases">
        <authorList>
            <person name="Zhu W."/>
        </authorList>
    </citation>
    <scope>NUCLEOTIDE SEQUENCE [LARGE SCALE GENOMIC DNA]</scope>
    <source>
        <strain evidence="3">CAU 1051</strain>
    </source>
</reference>
<name>A0A3D8PM96_9BACI</name>
<dbReference type="RefSeq" id="WP_115750257.1">
    <property type="nucleotide sequence ID" value="NZ_PIOD01000014.1"/>
</dbReference>
<dbReference type="OrthoDB" id="9793389at2"/>
<comment type="caution">
    <text evidence="2">The sequence shown here is derived from an EMBL/GenBank/DDBJ whole genome shotgun (WGS) entry which is preliminary data.</text>
</comment>
<dbReference type="Pfam" id="PF14542">
    <property type="entry name" value="Acetyltransf_CG"/>
    <property type="match status" value="1"/>
</dbReference>
<sequence length="92" mass="10252">MTTINKGENKFYIGDDIRNPIAEMTFVQSGSGRIVIDHTYVSEELRGQGIAGELLEQVVLFAREAEKKILPLCPYAKHKLEGNAAYLDVLNV</sequence>
<dbReference type="InterPro" id="IPR016181">
    <property type="entry name" value="Acyl_CoA_acyltransferase"/>
</dbReference>
<dbReference type="Proteomes" id="UP000256520">
    <property type="component" value="Unassembled WGS sequence"/>
</dbReference>
<dbReference type="SUPFAM" id="SSF55729">
    <property type="entry name" value="Acyl-CoA N-acyltransferases (Nat)"/>
    <property type="match status" value="1"/>
</dbReference>
<organism evidence="2 3">
    <name type="scientific">Oceanobacillus chungangensis</name>
    <dbReference type="NCBI Taxonomy" id="1229152"/>
    <lineage>
        <taxon>Bacteria</taxon>
        <taxon>Bacillati</taxon>
        <taxon>Bacillota</taxon>
        <taxon>Bacilli</taxon>
        <taxon>Bacillales</taxon>
        <taxon>Bacillaceae</taxon>
        <taxon>Oceanobacillus</taxon>
    </lineage>
</organism>
<dbReference type="InterPro" id="IPR045057">
    <property type="entry name" value="Gcn5-rel_NAT"/>
</dbReference>
<protein>
    <submittedName>
        <fullName evidence="2">GNAT family N-acetyltransferase</fullName>
    </submittedName>
</protein>